<protein>
    <submittedName>
        <fullName evidence="9">Tetratricopeptide repeat domain protein</fullName>
    </submittedName>
</protein>
<evidence type="ECO:0000259" key="8">
    <source>
        <dbReference type="SMART" id="SM00421"/>
    </source>
</evidence>
<accession>A0A444VZF8</accession>
<keyword evidence="4 6" id="KW-0802">TPR repeat</keyword>
<evidence type="ECO:0000256" key="1">
    <source>
        <dbReference type="ARBA" id="ARBA00004496"/>
    </source>
</evidence>
<dbReference type="InterPro" id="IPR016032">
    <property type="entry name" value="Sig_transdc_resp-reg_C-effctor"/>
</dbReference>
<keyword evidence="2" id="KW-0963">Cytoplasm</keyword>
<dbReference type="InterPro" id="IPR018708">
    <property type="entry name" value="DUF2225"/>
</dbReference>
<comment type="caution">
    <text evidence="9">The sequence shown here is derived from an EMBL/GenBank/DDBJ whole genome shotgun (WGS) entry which is preliminary data.</text>
</comment>
<dbReference type="Gene3D" id="1.25.40.10">
    <property type="entry name" value="Tetratricopeptide repeat domain"/>
    <property type="match status" value="1"/>
</dbReference>
<dbReference type="AlphaFoldDB" id="A0A444VZF8"/>
<sequence length="541" mass="63199">MGRLLCIFFIFITFFAYPQSSTKELIDSLNTINNPARKADLCCKIALKLNKTDWERAVKYIELAETEAKKTEKSNEILAVVYTTAGNLYDSKDVLDVALQYYLKAYDIYKEKNNPAEIASAENNLAILYAKSNNQEKALKFFSHVYKYQKAKNDSTKLVKILNNIGTIYLDKNADSSLHYYQKAHLITEKLKNNTLTVYIYTNLARTYAKKKDKKNAELYFEKAFSLVNSNIDNSLKSFVYESLSQYNLEENKYDAAIVNAKKAFEFNKDKPFGFSNMRLNKMLYEAYLNMGDYKNAVYYFQEYNKISDSINIEQKAVNLERIKLEQDYKVRSQIRTLVEEKTRFKYYVVGLILVVGILVLIILLIRYRNKHIKNQLEQEKLKAKQQELKQSLEAKNMVLVGKAMSEIHRTDNINEILTDLKKIKLKTPNKELQQAIDIVLKRLEKDLNTDIWKEFEISFEQVHKSFFDKLTIDYPTLTPKERRLCALLYLDLTTKEISQITGQSFKSIENARTRLRKKFDLTNEKVNLSTYLNSFKADSL</sequence>
<reference evidence="9 10" key="1">
    <citation type="submission" date="2014-12" db="EMBL/GenBank/DDBJ databases">
        <title>Genome sequence of Flavobacterium anhuiense RCM74.</title>
        <authorList>
            <person name="Kim J.F."/>
            <person name="Song J.Y."/>
            <person name="Kwak M.-J."/>
            <person name="Lee S.-W."/>
        </authorList>
    </citation>
    <scope>NUCLEOTIDE SEQUENCE [LARGE SCALE GENOMIC DNA]</scope>
    <source>
        <strain evidence="9 10">RCM74</strain>
    </source>
</reference>
<dbReference type="OrthoDB" id="1523128at2"/>
<evidence type="ECO:0000256" key="7">
    <source>
        <dbReference type="SAM" id="Phobius"/>
    </source>
</evidence>
<dbReference type="PANTHER" id="PTHR46630:SF1">
    <property type="entry name" value="TETRATRICOPEPTIDE REPEAT PROTEIN 29"/>
    <property type="match status" value="1"/>
</dbReference>
<comment type="subcellular location">
    <subcellularLocation>
        <location evidence="1">Cytoplasm</location>
    </subcellularLocation>
</comment>
<dbReference type="InterPro" id="IPR000792">
    <property type="entry name" value="Tscrpt_reg_LuxR_C"/>
</dbReference>
<keyword evidence="7" id="KW-1133">Transmembrane helix</keyword>
<keyword evidence="7" id="KW-0472">Membrane</keyword>
<dbReference type="GO" id="GO:0005737">
    <property type="term" value="C:cytoplasm"/>
    <property type="evidence" value="ECO:0007669"/>
    <property type="project" value="UniProtKB-SubCell"/>
</dbReference>
<feature type="transmembrane region" description="Helical" evidence="7">
    <location>
        <begin position="345"/>
        <end position="366"/>
    </location>
</feature>
<comment type="similarity">
    <text evidence="5">Belongs to the Rap family.</text>
</comment>
<name>A0A444VZF8_9FLAO</name>
<dbReference type="InterPro" id="IPR019734">
    <property type="entry name" value="TPR_rpt"/>
</dbReference>
<dbReference type="InterPro" id="IPR011990">
    <property type="entry name" value="TPR-like_helical_dom_sf"/>
</dbReference>
<evidence type="ECO:0000256" key="6">
    <source>
        <dbReference type="PROSITE-ProRule" id="PRU00339"/>
    </source>
</evidence>
<evidence type="ECO:0000256" key="5">
    <source>
        <dbReference type="ARBA" id="ARBA00038253"/>
    </source>
</evidence>
<feature type="repeat" description="TPR" evidence="6">
    <location>
        <begin position="198"/>
        <end position="231"/>
    </location>
</feature>
<dbReference type="RefSeq" id="WP_129746797.1">
    <property type="nucleotide sequence ID" value="NZ_JUIV01000005.1"/>
</dbReference>
<feature type="domain" description="HTH luxR-type" evidence="8">
    <location>
        <begin position="475"/>
        <end position="533"/>
    </location>
</feature>
<dbReference type="InterPro" id="IPR036388">
    <property type="entry name" value="WH-like_DNA-bd_sf"/>
</dbReference>
<dbReference type="SMART" id="SM00028">
    <property type="entry name" value="TPR"/>
    <property type="match status" value="5"/>
</dbReference>
<dbReference type="SUPFAM" id="SSF46894">
    <property type="entry name" value="C-terminal effector domain of the bipartite response regulators"/>
    <property type="match status" value="1"/>
</dbReference>
<dbReference type="Gene3D" id="1.10.10.10">
    <property type="entry name" value="Winged helix-like DNA-binding domain superfamily/Winged helix DNA-binding domain"/>
    <property type="match status" value="1"/>
</dbReference>
<organism evidence="9 10">
    <name type="scientific">Flavobacterium anhuiense</name>
    <dbReference type="NCBI Taxonomy" id="459526"/>
    <lineage>
        <taxon>Bacteria</taxon>
        <taxon>Pseudomonadati</taxon>
        <taxon>Bacteroidota</taxon>
        <taxon>Flavobacteriia</taxon>
        <taxon>Flavobacteriales</taxon>
        <taxon>Flavobacteriaceae</taxon>
        <taxon>Flavobacterium</taxon>
    </lineage>
</organism>
<dbReference type="EMBL" id="JUIV01000005">
    <property type="protein sequence ID" value="RYJ39021.1"/>
    <property type="molecule type" value="Genomic_DNA"/>
</dbReference>
<evidence type="ECO:0000256" key="2">
    <source>
        <dbReference type="ARBA" id="ARBA00022490"/>
    </source>
</evidence>
<dbReference type="PANTHER" id="PTHR46630">
    <property type="entry name" value="TETRATRICOPEPTIDE REPEAT PROTEIN 29"/>
    <property type="match status" value="1"/>
</dbReference>
<dbReference type="InterPro" id="IPR051476">
    <property type="entry name" value="Bac_ResReg_Asp_Phosphatase"/>
</dbReference>
<evidence type="ECO:0000313" key="10">
    <source>
        <dbReference type="Proteomes" id="UP000290433"/>
    </source>
</evidence>
<dbReference type="Pfam" id="PF13424">
    <property type="entry name" value="TPR_12"/>
    <property type="match status" value="1"/>
</dbReference>
<evidence type="ECO:0000256" key="3">
    <source>
        <dbReference type="ARBA" id="ARBA00022737"/>
    </source>
</evidence>
<dbReference type="Proteomes" id="UP000290433">
    <property type="component" value="Unassembled WGS sequence"/>
</dbReference>
<dbReference type="GO" id="GO:0003677">
    <property type="term" value="F:DNA binding"/>
    <property type="evidence" value="ECO:0007669"/>
    <property type="project" value="InterPro"/>
</dbReference>
<evidence type="ECO:0000256" key="4">
    <source>
        <dbReference type="ARBA" id="ARBA00022803"/>
    </source>
</evidence>
<dbReference type="GO" id="GO:0006355">
    <property type="term" value="P:regulation of DNA-templated transcription"/>
    <property type="evidence" value="ECO:0007669"/>
    <property type="project" value="InterPro"/>
</dbReference>
<proteinExistence type="inferred from homology"/>
<gene>
    <name evidence="9" type="ORF">NU08_1859</name>
</gene>
<keyword evidence="7" id="KW-0812">Transmembrane</keyword>
<evidence type="ECO:0000313" key="9">
    <source>
        <dbReference type="EMBL" id="RYJ39021.1"/>
    </source>
</evidence>
<dbReference type="SUPFAM" id="SSF48452">
    <property type="entry name" value="TPR-like"/>
    <property type="match status" value="2"/>
</dbReference>
<dbReference type="Pfam" id="PF09986">
    <property type="entry name" value="DUF2225"/>
    <property type="match status" value="1"/>
</dbReference>
<keyword evidence="3" id="KW-0677">Repeat</keyword>
<dbReference type="SMART" id="SM00421">
    <property type="entry name" value="HTH_LUXR"/>
    <property type="match status" value="1"/>
</dbReference>
<dbReference type="PROSITE" id="PS50005">
    <property type="entry name" value="TPR"/>
    <property type="match status" value="1"/>
</dbReference>